<evidence type="ECO:0000256" key="4">
    <source>
        <dbReference type="ARBA" id="ARBA00022840"/>
    </source>
</evidence>
<dbReference type="Pfam" id="PF00271">
    <property type="entry name" value="Helicase_C"/>
    <property type="match status" value="1"/>
</dbReference>
<accession>A0A0G0AS27</accession>
<sequence>MRHHPFNRNFRKHIPGNRFSGGRFSRGKGRNIKSSVHASQYVNKSQILDNKKAVEITHKFVDFAIDPRLKQNILNHGYTIPTPIQDQAIQPILDGRDVVGIANTGTGKTAAFLIPLINKILLNRNEKVLIIIPTRELAVQIKADLDAFSKSLQISSALCIGGSNIMMQIRQIQGNAHFTIGTPGRLKDLINRRVLNLSNYKNIVLDEVDRMVDIGFIKDIKFIISHLPRVRQSLFFSATVSQEINGIIQTFLTNPITISVKVYETAKNIDQDIVRVTDNNDKVFKLQSMLKNRGEFKKVLVFGRTKHGVEKLSKLLLLNGFSAASIHGNKSQNQRLRALNDFKQNLLQVLVATDVAARGLDIENVSHVINFDEPTSYNDYIHRIGRTGRADKMGKALTFVS</sequence>
<keyword evidence="3 11" id="KW-0347">Helicase</keyword>
<keyword evidence="1" id="KW-0547">Nucleotide-binding</keyword>
<evidence type="ECO:0000256" key="1">
    <source>
        <dbReference type="ARBA" id="ARBA00022741"/>
    </source>
</evidence>
<dbReference type="PROSITE" id="PS51194">
    <property type="entry name" value="HELICASE_CTER"/>
    <property type="match status" value="1"/>
</dbReference>
<comment type="similarity">
    <text evidence="5">Belongs to the DEAD box helicase family.</text>
</comment>
<feature type="domain" description="DEAD-box RNA helicase Q" evidence="10">
    <location>
        <begin position="58"/>
        <end position="86"/>
    </location>
</feature>
<dbReference type="PROSITE" id="PS51195">
    <property type="entry name" value="Q_MOTIF"/>
    <property type="match status" value="1"/>
</dbReference>
<dbReference type="PROSITE" id="PS51192">
    <property type="entry name" value="HELICASE_ATP_BIND_1"/>
    <property type="match status" value="1"/>
</dbReference>
<dbReference type="InterPro" id="IPR011545">
    <property type="entry name" value="DEAD/DEAH_box_helicase_dom"/>
</dbReference>
<protein>
    <submittedName>
        <fullName evidence="11">DNA/RNA helicase, superfamily II</fullName>
    </submittedName>
</protein>
<dbReference type="SUPFAM" id="SSF52540">
    <property type="entry name" value="P-loop containing nucleoside triphosphate hydrolases"/>
    <property type="match status" value="1"/>
</dbReference>
<dbReference type="EMBL" id="LBPN01000002">
    <property type="protein sequence ID" value="KKP59838.1"/>
    <property type="molecule type" value="Genomic_DNA"/>
</dbReference>
<dbReference type="CDD" id="cd00268">
    <property type="entry name" value="DEADc"/>
    <property type="match status" value="1"/>
</dbReference>
<evidence type="ECO:0000259" key="10">
    <source>
        <dbReference type="PROSITE" id="PS51195"/>
    </source>
</evidence>
<keyword evidence="4" id="KW-0067">ATP-binding</keyword>
<feature type="compositionally biased region" description="Basic residues" evidence="7">
    <location>
        <begin position="1"/>
        <end position="15"/>
    </location>
</feature>
<dbReference type="GO" id="GO:0003724">
    <property type="term" value="F:RNA helicase activity"/>
    <property type="evidence" value="ECO:0007669"/>
    <property type="project" value="InterPro"/>
</dbReference>
<evidence type="ECO:0000313" key="12">
    <source>
        <dbReference type="Proteomes" id="UP000034176"/>
    </source>
</evidence>
<evidence type="ECO:0000256" key="6">
    <source>
        <dbReference type="PROSITE-ProRule" id="PRU00552"/>
    </source>
</evidence>
<proteinExistence type="inferred from homology"/>
<keyword evidence="2" id="KW-0378">Hydrolase</keyword>
<feature type="region of interest" description="Disordered" evidence="7">
    <location>
        <begin position="1"/>
        <end position="28"/>
    </location>
</feature>
<dbReference type="InterPro" id="IPR001650">
    <property type="entry name" value="Helicase_C-like"/>
</dbReference>
<evidence type="ECO:0000256" key="7">
    <source>
        <dbReference type="SAM" id="MobiDB-lite"/>
    </source>
</evidence>
<evidence type="ECO:0000313" key="11">
    <source>
        <dbReference type="EMBL" id="KKP59838.1"/>
    </source>
</evidence>
<dbReference type="InterPro" id="IPR014014">
    <property type="entry name" value="RNA_helicase_DEAD_Q_motif"/>
</dbReference>
<evidence type="ECO:0000256" key="2">
    <source>
        <dbReference type="ARBA" id="ARBA00022801"/>
    </source>
</evidence>
<dbReference type="InterPro" id="IPR050079">
    <property type="entry name" value="DEAD_box_RNA_helicase"/>
</dbReference>
<dbReference type="SMART" id="SM00487">
    <property type="entry name" value="DEXDc"/>
    <property type="match status" value="1"/>
</dbReference>
<evidence type="ECO:0000259" key="8">
    <source>
        <dbReference type="PROSITE" id="PS51192"/>
    </source>
</evidence>
<reference evidence="11 12" key="1">
    <citation type="journal article" date="2015" name="Nature">
        <title>rRNA introns, odd ribosomes, and small enigmatic genomes across a large radiation of phyla.</title>
        <authorList>
            <person name="Brown C.T."/>
            <person name="Hug L.A."/>
            <person name="Thomas B.C."/>
            <person name="Sharon I."/>
            <person name="Castelle C.J."/>
            <person name="Singh A."/>
            <person name="Wilkins M.J."/>
            <person name="Williams K.H."/>
            <person name="Banfield J.F."/>
        </authorList>
    </citation>
    <scope>NUCLEOTIDE SEQUENCE [LARGE SCALE GENOMIC DNA]</scope>
</reference>
<dbReference type="GO" id="GO:0003676">
    <property type="term" value="F:nucleic acid binding"/>
    <property type="evidence" value="ECO:0007669"/>
    <property type="project" value="InterPro"/>
</dbReference>
<dbReference type="CDD" id="cd18787">
    <property type="entry name" value="SF2_C_DEAD"/>
    <property type="match status" value="1"/>
</dbReference>
<dbReference type="InterPro" id="IPR027417">
    <property type="entry name" value="P-loop_NTPase"/>
</dbReference>
<dbReference type="Gene3D" id="3.40.50.300">
    <property type="entry name" value="P-loop containing nucleotide triphosphate hydrolases"/>
    <property type="match status" value="2"/>
</dbReference>
<feature type="domain" description="Helicase C-terminal" evidence="9">
    <location>
        <begin position="268"/>
        <end position="401"/>
    </location>
</feature>
<dbReference type="PATRIC" id="fig|1618434.3.peg.187"/>
<dbReference type="AlphaFoldDB" id="A0A0G0AS27"/>
<feature type="domain" description="Helicase ATP-binding" evidence="8">
    <location>
        <begin position="89"/>
        <end position="258"/>
    </location>
</feature>
<dbReference type="GO" id="GO:0005829">
    <property type="term" value="C:cytosol"/>
    <property type="evidence" value="ECO:0007669"/>
    <property type="project" value="TreeGrafter"/>
</dbReference>
<dbReference type="Proteomes" id="UP000034176">
    <property type="component" value="Unassembled WGS sequence"/>
</dbReference>
<organism evidence="11 12">
    <name type="scientific">Candidatus Gottesmanbacteria bacterium GW2011_GWA1_34_13</name>
    <dbReference type="NCBI Taxonomy" id="1618434"/>
    <lineage>
        <taxon>Bacteria</taxon>
        <taxon>Candidatus Gottesmaniibacteriota</taxon>
    </lineage>
</organism>
<name>A0A0G0AS27_9BACT</name>
<dbReference type="InterPro" id="IPR014001">
    <property type="entry name" value="Helicase_ATP-bd"/>
</dbReference>
<gene>
    <name evidence="11" type="ORF">UR52_C0002G0066</name>
</gene>
<dbReference type="InterPro" id="IPR044742">
    <property type="entry name" value="DEAD/DEAH_RhlB"/>
</dbReference>
<dbReference type="STRING" id="1618434.UR52_C0002G0066"/>
<dbReference type="GO" id="GO:0005524">
    <property type="term" value="F:ATP binding"/>
    <property type="evidence" value="ECO:0007669"/>
    <property type="project" value="UniProtKB-KW"/>
</dbReference>
<dbReference type="PANTHER" id="PTHR47959:SF13">
    <property type="entry name" value="ATP-DEPENDENT RNA HELICASE RHLE"/>
    <property type="match status" value="1"/>
</dbReference>
<dbReference type="SMART" id="SM00490">
    <property type="entry name" value="HELICc"/>
    <property type="match status" value="1"/>
</dbReference>
<dbReference type="PANTHER" id="PTHR47959">
    <property type="entry name" value="ATP-DEPENDENT RNA HELICASE RHLE-RELATED"/>
    <property type="match status" value="1"/>
</dbReference>
<feature type="short sequence motif" description="Q motif" evidence="6">
    <location>
        <begin position="58"/>
        <end position="86"/>
    </location>
</feature>
<dbReference type="GO" id="GO:0016787">
    <property type="term" value="F:hydrolase activity"/>
    <property type="evidence" value="ECO:0007669"/>
    <property type="project" value="UniProtKB-KW"/>
</dbReference>
<dbReference type="Pfam" id="PF00270">
    <property type="entry name" value="DEAD"/>
    <property type="match status" value="1"/>
</dbReference>
<evidence type="ECO:0000256" key="5">
    <source>
        <dbReference type="ARBA" id="ARBA00038437"/>
    </source>
</evidence>
<comment type="caution">
    <text evidence="11">The sequence shown here is derived from an EMBL/GenBank/DDBJ whole genome shotgun (WGS) entry which is preliminary data.</text>
</comment>
<evidence type="ECO:0000259" key="9">
    <source>
        <dbReference type="PROSITE" id="PS51194"/>
    </source>
</evidence>
<evidence type="ECO:0000256" key="3">
    <source>
        <dbReference type="ARBA" id="ARBA00022806"/>
    </source>
</evidence>